<organism evidence="2 3">
    <name type="scientific">Streptomyces subrutilus</name>
    <dbReference type="NCBI Taxonomy" id="36818"/>
    <lineage>
        <taxon>Bacteria</taxon>
        <taxon>Bacillati</taxon>
        <taxon>Actinomycetota</taxon>
        <taxon>Actinomycetes</taxon>
        <taxon>Kitasatosporales</taxon>
        <taxon>Streptomycetaceae</taxon>
        <taxon>Streptomyces</taxon>
    </lineage>
</organism>
<evidence type="ECO:0000256" key="1">
    <source>
        <dbReference type="SAM" id="MobiDB-lite"/>
    </source>
</evidence>
<evidence type="ECO:0000313" key="3">
    <source>
        <dbReference type="Proteomes" id="UP000095705"/>
    </source>
</evidence>
<sequence>MDGGVPRPGPIGDLDGLRRPGGGALGEERGPAPAHDLDSGPLGQPRGQARCLPARQQVYRAAWLDVHEDGAVVAALAGCVLVDADRPRGRDFRLRQYVDQPQDRAAADCSRARQRRLALRRAAA</sequence>
<keyword evidence="3" id="KW-1185">Reference proteome</keyword>
<proteinExistence type="predicted"/>
<gene>
    <name evidence="2" type="ORF">BGK67_31320</name>
</gene>
<reference evidence="2 3" key="1">
    <citation type="submission" date="2016-08" db="EMBL/GenBank/DDBJ databases">
        <title>The complete genome of Streptomyces subrutilus 10-1-1.</title>
        <authorList>
            <person name="Chen X."/>
        </authorList>
    </citation>
    <scope>NUCLEOTIDE SEQUENCE [LARGE SCALE GENOMIC DNA]</scope>
    <source>
        <strain evidence="2 3">10-1-1</strain>
    </source>
</reference>
<evidence type="ECO:0000313" key="2">
    <source>
        <dbReference type="EMBL" id="OEJ35204.1"/>
    </source>
</evidence>
<accession>A0A1E5Q012</accession>
<name>A0A1E5Q012_9ACTN</name>
<dbReference type="AlphaFoldDB" id="A0A1E5Q012"/>
<feature type="compositionally biased region" description="Basic and acidic residues" evidence="1">
    <location>
        <begin position="26"/>
        <end position="38"/>
    </location>
</feature>
<feature type="region of interest" description="Disordered" evidence="1">
    <location>
        <begin position="1"/>
        <end position="48"/>
    </location>
</feature>
<dbReference type="EMBL" id="MEHK01000001">
    <property type="protein sequence ID" value="OEJ35204.1"/>
    <property type="molecule type" value="Genomic_DNA"/>
</dbReference>
<protein>
    <submittedName>
        <fullName evidence="2">Uncharacterized protein</fullName>
    </submittedName>
</protein>
<dbReference type="Proteomes" id="UP000095705">
    <property type="component" value="Unassembled WGS sequence"/>
</dbReference>
<comment type="caution">
    <text evidence="2">The sequence shown here is derived from an EMBL/GenBank/DDBJ whole genome shotgun (WGS) entry which is preliminary data.</text>
</comment>